<dbReference type="AlphaFoldDB" id="D6ZYS5"/>
<dbReference type="eggNOG" id="COG0438">
    <property type="taxonomic scope" value="Bacteria"/>
</dbReference>
<evidence type="ECO:0000313" key="1">
    <source>
        <dbReference type="EMBL" id="ADH91044.1"/>
    </source>
</evidence>
<dbReference type="Pfam" id="PF13692">
    <property type="entry name" value="Glyco_trans_1_4"/>
    <property type="match status" value="1"/>
</dbReference>
<proteinExistence type="predicted"/>
<name>D6ZYS5_ANCN5</name>
<dbReference type="Proteomes" id="UP000006633">
    <property type="component" value="Chromosome"/>
</dbReference>
<reference evidence="1 2" key="1">
    <citation type="journal article" date="2012" name="Stand. Genomic Sci.">
        <title>Complete genome sequence of the facultatively chemolithoautotrophic and methylotrophic alpha Proteobacterium Starkeya novella type strain (ATCC 8093(T)).</title>
        <authorList>
            <person name="Kappler U."/>
            <person name="Davenport K."/>
            <person name="Beatson S."/>
            <person name="Lucas S."/>
            <person name="Lapidus A."/>
            <person name="Copeland A."/>
            <person name="Berry K.W."/>
            <person name="Glavina Del Rio T."/>
            <person name="Hammon N."/>
            <person name="Dalin E."/>
            <person name="Tice H."/>
            <person name="Pitluck S."/>
            <person name="Richardson P."/>
            <person name="Bruce D."/>
            <person name="Goodwin L.A."/>
            <person name="Han C."/>
            <person name="Tapia R."/>
            <person name="Detter J.C."/>
            <person name="Chang Y.J."/>
            <person name="Jeffries C.D."/>
            <person name="Land M."/>
            <person name="Hauser L."/>
            <person name="Kyrpides N.C."/>
            <person name="Goker M."/>
            <person name="Ivanova N."/>
            <person name="Klenk H.P."/>
            <person name="Woyke T."/>
        </authorList>
    </citation>
    <scope>NUCLEOTIDE SEQUENCE [LARGE SCALE GENOMIC DNA]</scope>
    <source>
        <strain evidence="2">ATCC 8093 / DSM 506 / JCM 20403 / CCM 1077 / IAM 12100 / NBRC 12443 / NCIMB 10456</strain>
    </source>
</reference>
<accession>D6ZYS5</accession>
<dbReference type="OrthoDB" id="118340at2"/>
<protein>
    <submittedName>
        <fullName evidence="1">Glycosyl transferase group 1</fullName>
    </submittedName>
</protein>
<dbReference type="CAZy" id="GT4">
    <property type="family name" value="Glycosyltransferase Family 4"/>
</dbReference>
<dbReference type="EMBL" id="CP002026">
    <property type="protein sequence ID" value="ADH91044.1"/>
    <property type="molecule type" value="Genomic_DNA"/>
</dbReference>
<keyword evidence="1" id="KW-0808">Transferase</keyword>
<gene>
    <name evidence="1" type="ordered locus">Snov_3774</name>
</gene>
<dbReference type="STRING" id="639283.Snov_3774"/>
<dbReference type="PANTHER" id="PTHR46656">
    <property type="entry name" value="PUTATIVE-RELATED"/>
    <property type="match status" value="1"/>
</dbReference>
<dbReference type="GO" id="GO:0016740">
    <property type="term" value="F:transferase activity"/>
    <property type="evidence" value="ECO:0007669"/>
    <property type="project" value="UniProtKB-KW"/>
</dbReference>
<organism evidence="1 2">
    <name type="scientific">Ancylobacter novellus (strain ATCC 8093 / DSM 506 / JCM 20403 / CCM 1077 / IAM 12100 / NBRC 12443 / NCIMB 10456)</name>
    <name type="common">Starkeya novella</name>
    <dbReference type="NCBI Taxonomy" id="639283"/>
    <lineage>
        <taxon>Bacteria</taxon>
        <taxon>Pseudomonadati</taxon>
        <taxon>Pseudomonadota</taxon>
        <taxon>Alphaproteobacteria</taxon>
        <taxon>Hyphomicrobiales</taxon>
        <taxon>Xanthobacteraceae</taxon>
        <taxon>Ancylobacter</taxon>
    </lineage>
</organism>
<evidence type="ECO:0000313" key="2">
    <source>
        <dbReference type="Proteomes" id="UP000006633"/>
    </source>
</evidence>
<dbReference type="RefSeq" id="WP_013168545.1">
    <property type="nucleotide sequence ID" value="NC_014217.1"/>
</dbReference>
<dbReference type="Gene3D" id="3.40.50.2000">
    <property type="entry name" value="Glycogen Phosphorylase B"/>
    <property type="match status" value="1"/>
</dbReference>
<keyword evidence="2" id="KW-1185">Reference proteome</keyword>
<dbReference type="SUPFAM" id="SSF53756">
    <property type="entry name" value="UDP-Glycosyltransferase/glycogen phosphorylase"/>
    <property type="match status" value="1"/>
</dbReference>
<dbReference type="HOGENOM" id="CLU_036861_1_0_5"/>
<sequence>MKSGSDASVRHAFVPAGRRERRSARRRFGHVVEDLLTEVGIGEGYKTRQRFGLDVVGYLLSEIGLGEAARLLVGALDAAQIPSRLVNVPLPGRQADDRLAGRLAASDKHAAALSIFGLIDLRTFADRASRHQVNIAYPYWELPTAPSSVRPIFDRFDAYWAPTTFIRDMLTAEQNRPVRLIPQPVRLSPRPPPMLTFEGPLRVLSFFDYDSVMTRKNPLGAVHAFMAAFPVVKSDVQLVIKARGNLRTEAQERLYELIERDPRIVIIDETLTREGMDALMASCHVFLSLHRSEGFGLGCAEALASGKIVVATNFGGPRDMITPATGYPVAFRPVRLAPDDYPESEGSYWAEPDVSHAAEILRAIYDRPAEAAAKPRAGYAYLKANHSFEVVGTRIAQALRELDQSTVRKG</sequence>
<dbReference type="PANTHER" id="PTHR46656:SF3">
    <property type="entry name" value="PUTATIVE-RELATED"/>
    <property type="match status" value="1"/>
</dbReference>
<dbReference type="KEGG" id="sno:Snov_3774"/>